<dbReference type="Gene3D" id="3.30.110.10">
    <property type="entry name" value="Translation initiation factor 3 (IF-3), C-terminal domain"/>
    <property type="match status" value="1"/>
</dbReference>
<dbReference type="SUPFAM" id="SSF54364">
    <property type="entry name" value="Translation initiation factor IF3, N-terminal domain"/>
    <property type="match status" value="1"/>
</dbReference>
<dbReference type="InterPro" id="IPR019815">
    <property type="entry name" value="Translation_initiation_fac_3_C"/>
</dbReference>
<organism evidence="8">
    <name type="scientific">uncultured Acetothermia bacterium</name>
    <dbReference type="NCBI Taxonomy" id="236499"/>
    <lineage>
        <taxon>Bacteria</taxon>
        <taxon>Candidatus Bipolaricaulota</taxon>
        <taxon>environmental samples</taxon>
    </lineage>
</organism>
<evidence type="ECO:0000256" key="5">
    <source>
        <dbReference type="SAM" id="MobiDB-lite"/>
    </source>
</evidence>
<dbReference type="GO" id="GO:0043022">
    <property type="term" value="F:ribosome binding"/>
    <property type="evidence" value="ECO:0007669"/>
    <property type="project" value="TreeGrafter"/>
</dbReference>
<gene>
    <name evidence="8" type="ORF">HGMM_F20D08C09</name>
</gene>
<feature type="compositionally biased region" description="Low complexity" evidence="5">
    <location>
        <begin position="136"/>
        <end position="148"/>
    </location>
</feature>
<protein>
    <recommendedName>
        <fullName evidence="4">Translation initiation factor IF-3</fullName>
    </recommendedName>
</protein>
<dbReference type="GO" id="GO:0016020">
    <property type="term" value="C:membrane"/>
    <property type="evidence" value="ECO:0007669"/>
    <property type="project" value="TreeGrafter"/>
</dbReference>
<keyword evidence="3" id="KW-0648">Protein biosynthesis</keyword>
<dbReference type="Pfam" id="PF05198">
    <property type="entry name" value="IF3_N"/>
    <property type="match status" value="1"/>
</dbReference>
<evidence type="ECO:0000256" key="3">
    <source>
        <dbReference type="ARBA" id="ARBA00022917"/>
    </source>
</evidence>
<dbReference type="NCBIfam" id="TIGR00168">
    <property type="entry name" value="infC"/>
    <property type="match status" value="1"/>
</dbReference>
<evidence type="ECO:0000256" key="2">
    <source>
        <dbReference type="ARBA" id="ARBA00022540"/>
    </source>
</evidence>
<dbReference type="InterPro" id="IPR001288">
    <property type="entry name" value="Translation_initiation_fac_3"/>
</dbReference>
<dbReference type="EMBL" id="AP011700">
    <property type="protein sequence ID" value="BAL54788.1"/>
    <property type="molecule type" value="Genomic_DNA"/>
</dbReference>
<dbReference type="Gene3D" id="3.10.20.80">
    <property type="entry name" value="Translation initiation factor 3 (IF-3), N-terminal domain"/>
    <property type="match status" value="1"/>
</dbReference>
<comment type="similarity">
    <text evidence="1">Belongs to the IF-3 family.</text>
</comment>
<evidence type="ECO:0000259" key="7">
    <source>
        <dbReference type="Pfam" id="PF05198"/>
    </source>
</evidence>
<sequence>MPLAEAIQEARKRNLDLVEVAPQATPVVCKFVDFGKYRYRQEKREKKRPRGGKLKEIRMTTQIEKHDFETKLRHIRKFLTDEDKVRVTVIFRGREIVHINRGRELLERIAKETADIGRVEQYPKERGRSLQMLLVPGKGAPAAPTKAASEQAVSEPMTHTPGGYEDAQEEDAQGDREAL</sequence>
<reference evidence="8" key="2">
    <citation type="journal article" date="2012" name="PLoS ONE">
        <title>A Deeply Branching Thermophilic Bacterium with an Ancient Acetyl-CoA Pathway Dominates a Subsurface Ecosystem.</title>
        <authorList>
            <person name="Takami H."/>
            <person name="Noguchi H."/>
            <person name="Takaki Y."/>
            <person name="Uchiyama I."/>
            <person name="Toyoda A."/>
            <person name="Nishi S."/>
            <person name="Chee G.-J."/>
            <person name="Arai W."/>
            <person name="Nunoura T."/>
            <person name="Itoh T."/>
            <person name="Hattori M."/>
            <person name="Takai K."/>
        </authorList>
    </citation>
    <scope>NUCLEOTIDE SEQUENCE</scope>
</reference>
<feature type="domain" description="Translation initiation factor 3 C-terminal" evidence="6">
    <location>
        <begin position="53"/>
        <end position="136"/>
    </location>
</feature>
<name>H5SF52_9BACT</name>
<proteinExistence type="inferred from homology"/>
<reference evidence="8" key="1">
    <citation type="journal article" date="2005" name="Environ. Microbiol.">
        <title>Genetic and functional properties of uncultivated thermophilic crenarchaeotes from a subsurface gold mine as revealed by analysis of genome fragments.</title>
        <authorList>
            <person name="Nunoura T."/>
            <person name="Hirayama H."/>
            <person name="Takami H."/>
            <person name="Oida H."/>
            <person name="Nishi S."/>
            <person name="Shimamura S."/>
            <person name="Suzuki Y."/>
            <person name="Inagaki F."/>
            <person name="Takai K."/>
            <person name="Nealson K.H."/>
            <person name="Horikoshi K."/>
        </authorList>
    </citation>
    <scope>NUCLEOTIDE SEQUENCE</scope>
</reference>
<evidence type="ECO:0000313" key="8">
    <source>
        <dbReference type="EMBL" id="BAL54788.1"/>
    </source>
</evidence>
<dbReference type="GO" id="GO:0032790">
    <property type="term" value="P:ribosome disassembly"/>
    <property type="evidence" value="ECO:0007669"/>
    <property type="project" value="TreeGrafter"/>
</dbReference>
<dbReference type="GO" id="GO:0005829">
    <property type="term" value="C:cytosol"/>
    <property type="evidence" value="ECO:0007669"/>
    <property type="project" value="TreeGrafter"/>
</dbReference>
<dbReference type="AlphaFoldDB" id="H5SF52"/>
<dbReference type="InterPro" id="IPR036787">
    <property type="entry name" value="T_IF-3_N_sf"/>
</dbReference>
<keyword evidence="2 8" id="KW-0396">Initiation factor</keyword>
<dbReference type="PANTHER" id="PTHR10938:SF0">
    <property type="entry name" value="TRANSLATION INITIATION FACTOR IF-3, MITOCHONDRIAL"/>
    <property type="match status" value="1"/>
</dbReference>
<evidence type="ECO:0000259" key="6">
    <source>
        <dbReference type="Pfam" id="PF00707"/>
    </source>
</evidence>
<accession>H5SF52</accession>
<feature type="domain" description="Translation initiation factor 3 N-terminal" evidence="7">
    <location>
        <begin position="1"/>
        <end position="47"/>
    </location>
</feature>
<dbReference type="SUPFAM" id="SSF55200">
    <property type="entry name" value="Translation initiation factor IF3, C-terminal domain"/>
    <property type="match status" value="1"/>
</dbReference>
<dbReference type="Pfam" id="PF00707">
    <property type="entry name" value="IF3_C"/>
    <property type="match status" value="1"/>
</dbReference>
<dbReference type="InterPro" id="IPR036788">
    <property type="entry name" value="T_IF-3_C_sf"/>
</dbReference>
<evidence type="ECO:0000256" key="4">
    <source>
        <dbReference type="NCBIfam" id="TIGR00168"/>
    </source>
</evidence>
<dbReference type="PANTHER" id="PTHR10938">
    <property type="entry name" value="TRANSLATION INITIATION FACTOR IF-3"/>
    <property type="match status" value="1"/>
</dbReference>
<dbReference type="InterPro" id="IPR019814">
    <property type="entry name" value="Translation_initiation_fac_3_N"/>
</dbReference>
<dbReference type="FunFam" id="3.30.110.10:FF:000001">
    <property type="entry name" value="Translation initiation factor IF-3"/>
    <property type="match status" value="1"/>
</dbReference>
<feature type="region of interest" description="Disordered" evidence="5">
    <location>
        <begin position="136"/>
        <end position="179"/>
    </location>
</feature>
<dbReference type="GO" id="GO:0003743">
    <property type="term" value="F:translation initiation factor activity"/>
    <property type="evidence" value="ECO:0007669"/>
    <property type="project" value="UniProtKB-UniRule"/>
</dbReference>
<evidence type="ECO:0000256" key="1">
    <source>
        <dbReference type="ARBA" id="ARBA00005439"/>
    </source>
</evidence>